<dbReference type="SUPFAM" id="SSF49265">
    <property type="entry name" value="Fibronectin type III"/>
    <property type="match status" value="1"/>
</dbReference>
<dbReference type="Proteomes" id="UP001567571">
    <property type="component" value="Unassembled WGS sequence"/>
</dbReference>
<feature type="compositionally biased region" description="Basic and acidic residues" evidence="1">
    <location>
        <begin position="138"/>
        <end position="152"/>
    </location>
</feature>
<reference evidence="4 6" key="3">
    <citation type="submission" date="2024-06" db="EMBL/GenBank/DDBJ databases">
        <title>Halorubrum miltondacostae sp. nov., a potential PHA producer isolated from an inland solar saltern in Rio Maior, Portugal.</title>
        <authorList>
            <person name="Albuquerque L."/>
            <person name="Viver T."/>
            <person name="Barroso C."/>
            <person name="Claudino R."/>
            <person name="Galvan M."/>
            <person name="Simoes G."/>
            <person name="Lobo Da Cunha A."/>
            <person name="Egas C."/>
        </authorList>
    </citation>
    <scope>NUCLEOTIDE SEQUENCE [LARGE SCALE GENOMIC DNA]</scope>
    <source>
        <strain evidence="4 6">DSM 18646</strain>
    </source>
</reference>
<feature type="region of interest" description="Disordered" evidence="1">
    <location>
        <begin position="183"/>
        <end position="208"/>
    </location>
</feature>
<sequence length="923" mass="100994">MPSTFTTTLPDEDQPNLGNGVEDEVAVDRESATTNNGSVRIQIRETGQSSWDSNATGFGEFVGAFDTLTMEFVGREDGEEYEIRARTETEHRTGAWTSTVSIVTIFPGATALVATAAAETTIELSWTDNADNESGQEVIRERRGPDGDWWPERVIDDAGVDAETYVDDTVQPDTEYRYRVRPFTEHASAESEADTASTPDIGLSRVRAPTSGPYVQIETPERTAPLTPTVVDYDWSPDVNQRPLVEITVPESDRWESLKGQPMWVWIDGTQLPIDTLEGTRTVTGDGGSRTVLEGTGASQLDEYTDDIQYDEKENHLAGEELIDVHTEYASNVDDPATDTRSDVLMLAGSGSSLEDDLLNPLAPSDPIKVTQLDGISRHQTGWFVEAEDTDTNATIYLADQEGNDGAWSGNQAIRLEVPGDGYEFTFRNDHEIPTGQLQFSQLEAVINGGNPAFDITLDGATVESYPSDALAASADKFDLDWRNVSNLNPDSALAPGLHTVTISVTASGSDSVYVDCAHVADDRDSFLFDDTPQDEILQGPGEYPGTVDVVFDDIASVEQVIAGTLSVQMSNTESGQAVAISNDQGDNWIEAQNAESVAGDFASATQQIRARVTLSGYSSDPTTSPAQNDAGQSVDEIELRADLEDTPVLFDKQYRDRLENVLASIADDGRMVWEARRDPNADPHDPTGIIIEWTQIGQRTRDSAAPATRLEKRTTIEDAYERVVVFGRSKGREGEEFSQGESSSLTGLGDPWIVPDSERIYDLDDDTVYERGEDYRMEWDVGGIAILDGGDMSKGTTYGADYEFRYRGEATTPTVDPSEARTVERKIPGATSDRECDQLALSILKDVQEAQVEATLTLVEPAPDVPLVEAISHPRLPEGAQEIRGVERSSTSEREYRLENRRTAGEIVDDLRDDYEALADSV</sequence>
<dbReference type="EMBL" id="BAAADQ010000005">
    <property type="protein sequence ID" value="GAA0539615.1"/>
    <property type="molecule type" value="Genomic_DNA"/>
</dbReference>
<dbReference type="Gene3D" id="2.60.40.10">
    <property type="entry name" value="Immunoglobulins"/>
    <property type="match status" value="1"/>
</dbReference>
<name>A0AAV3STA1_9EURY</name>
<comment type="caution">
    <text evidence="3">The sequence shown here is derived from an EMBL/GenBank/DDBJ whole genome shotgun (WGS) entry which is preliminary data.</text>
</comment>
<accession>A0AAV3STA1</accession>
<dbReference type="InterPro" id="IPR013783">
    <property type="entry name" value="Ig-like_fold"/>
</dbReference>
<reference evidence="3" key="2">
    <citation type="submission" date="2023-12" db="EMBL/GenBank/DDBJ databases">
        <authorList>
            <person name="Sun Q."/>
            <person name="Inoue M."/>
        </authorList>
    </citation>
    <scope>NUCLEOTIDE SEQUENCE</scope>
    <source>
        <strain evidence="3">JCM 14265</strain>
    </source>
</reference>
<evidence type="ECO:0000313" key="3">
    <source>
        <dbReference type="EMBL" id="GAA0539615.1"/>
    </source>
</evidence>
<reference evidence="3" key="1">
    <citation type="journal article" date="2014" name="Int. J. Syst. Evol. Microbiol.">
        <title>Complete genome sequence of Corynebacterium casei LMG S-19264T (=DSM 44701T), isolated from a smear-ripened cheese.</title>
        <authorList>
            <consortium name="US DOE Joint Genome Institute (JGI-PGF)"/>
            <person name="Walter F."/>
            <person name="Albersmeier A."/>
            <person name="Kalinowski J."/>
            <person name="Ruckert C."/>
        </authorList>
    </citation>
    <scope>NUCLEOTIDE SEQUENCE</scope>
    <source>
        <strain evidence="3">JCM 14265</strain>
    </source>
</reference>
<evidence type="ECO:0000313" key="6">
    <source>
        <dbReference type="Proteomes" id="UP001567571"/>
    </source>
</evidence>
<evidence type="ECO:0000313" key="4">
    <source>
        <dbReference type="EMBL" id="MEZ3168766.1"/>
    </source>
</evidence>
<evidence type="ECO:0000313" key="5">
    <source>
        <dbReference type="Proteomes" id="UP001501425"/>
    </source>
</evidence>
<dbReference type="InterPro" id="IPR003961">
    <property type="entry name" value="FN3_dom"/>
</dbReference>
<evidence type="ECO:0000256" key="1">
    <source>
        <dbReference type="SAM" id="MobiDB-lite"/>
    </source>
</evidence>
<dbReference type="AlphaFoldDB" id="A0AAV3STA1"/>
<feature type="region of interest" description="Disordered" evidence="1">
    <location>
        <begin position="1"/>
        <end position="20"/>
    </location>
</feature>
<dbReference type="EMBL" id="JBEDNW010000010">
    <property type="protein sequence ID" value="MEZ3168766.1"/>
    <property type="molecule type" value="Genomic_DNA"/>
</dbReference>
<gene>
    <name evidence="4" type="ORF">ABNG02_15740</name>
    <name evidence="3" type="ORF">GCM10008994_13400</name>
</gene>
<keyword evidence="6" id="KW-1185">Reference proteome</keyword>
<organism evidence="3 5">
    <name type="scientific">Halorubrum ejinorense</name>
    <dbReference type="NCBI Taxonomy" id="425309"/>
    <lineage>
        <taxon>Archaea</taxon>
        <taxon>Methanobacteriati</taxon>
        <taxon>Methanobacteriota</taxon>
        <taxon>Stenosarchaea group</taxon>
        <taxon>Halobacteria</taxon>
        <taxon>Halobacteriales</taxon>
        <taxon>Haloferacaceae</taxon>
        <taxon>Halorubrum</taxon>
    </lineage>
</organism>
<dbReference type="PROSITE" id="PS50853">
    <property type="entry name" value="FN3"/>
    <property type="match status" value="1"/>
</dbReference>
<feature type="domain" description="Fibronectin type-III" evidence="2">
    <location>
        <begin position="108"/>
        <end position="201"/>
    </location>
</feature>
<protein>
    <recommendedName>
        <fullName evidence="2">Fibronectin type-III domain-containing protein</fullName>
    </recommendedName>
</protein>
<evidence type="ECO:0000259" key="2">
    <source>
        <dbReference type="PROSITE" id="PS50853"/>
    </source>
</evidence>
<dbReference type="RefSeq" id="WP_343777709.1">
    <property type="nucleotide sequence ID" value="NZ_BAAADQ010000005.1"/>
</dbReference>
<feature type="region of interest" description="Disordered" evidence="1">
    <location>
        <begin position="132"/>
        <end position="152"/>
    </location>
</feature>
<proteinExistence type="predicted"/>
<dbReference type="Proteomes" id="UP001501425">
    <property type="component" value="Unassembled WGS sequence"/>
</dbReference>
<dbReference type="InterPro" id="IPR036116">
    <property type="entry name" value="FN3_sf"/>
</dbReference>